<evidence type="ECO:0000313" key="3">
    <source>
        <dbReference type="Proteomes" id="UP000766629"/>
    </source>
</evidence>
<protein>
    <recommendedName>
        <fullName evidence="1">ABC-type glycine betaine transport system substrate-binding domain-containing protein</fullName>
    </recommendedName>
</protein>
<dbReference type="Pfam" id="PF04069">
    <property type="entry name" value="OpuAC"/>
    <property type="match status" value="1"/>
</dbReference>
<keyword evidence="3" id="KW-1185">Reference proteome</keyword>
<organism evidence="2 3">
    <name type="scientific">Leisingera daeponensis</name>
    <dbReference type="NCBI Taxonomy" id="405746"/>
    <lineage>
        <taxon>Bacteria</taxon>
        <taxon>Pseudomonadati</taxon>
        <taxon>Pseudomonadota</taxon>
        <taxon>Alphaproteobacteria</taxon>
        <taxon>Rhodobacterales</taxon>
        <taxon>Roseobacteraceae</taxon>
        <taxon>Leisingera</taxon>
    </lineage>
</organism>
<evidence type="ECO:0000313" key="2">
    <source>
        <dbReference type="EMBL" id="MBY6141069.1"/>
    </source>
</evidence>
<name>A0ABS7NK52_9RHOB</name>
<dbReference type="EMBL" id="JAHVJA010000008">
    <property type="protein sequence ID" value="MBY6141069.1"/>
    <property type="molecule type" value="Genomic_DNA"/>
</dbReference>
<dbReference type="RefSeq" id="WP_222509158.1">
    <property type="nucleotide sequence ID" value="NZ_JAHVJA010000008.1"/>
</dbReference>
<proteinExistence type="predicted"/>
<gene>
    <name evidence="2" type="ORF">KUV26_16640</name>
</gene>
<evidence type="ECO:0000259" key="1">
    <source>
        <dbReference type="Pfam" id="PF04069"/>
    </source>
</evidence>
<dbReference type="SUPFAM" id="SSF53850">
    <property type="entry name" value="Periplasmic binding protein-like II"/>
    <property type="match status" value="1"/>
</dbReference>
<dbReference type="InterPro" id="IPR007210">
    <property type="entry name" value="ABC_Gly_betaine_transp_sub-bd"/>
</dbReference>
<feature type="domain" description="ABC-type glycine betaine transport system substrate-binding" evidence="1">
    <location>
        <begin position="14"/>
        <end position="101"/>
    </location>
</feature>
<dbReference type="Gene3D" id="3.40.190.10">
    <property type="entry name" value="Periplasmic binding protein-like II"/>
    <property type="match status" value="1"/>
</dbReference>
<accession>A0ABS7NK52</accession>
<dbReference type="Proteomes" id="UP000766629">
    <property type="component" value="Unassembled WGS sequence"/>
</dbReference>
<sequence>MNKHAILTPYSLTDFKLLELPAYEPDCETEAAWGVNPDATFDCGFAPSSIYKVAWPGMKEKWPEAYALLQQISIPLDQYLEIARKTDVEGIAQEEVVDSWLSCLCYQGFARALDFHDKLASI</sequence>
<comment type="caution">
    <text evidence="2">The sequence shown here is derived from an EMBL/GenBank/DDBJ whole genome shotgun (WGS) entry which is preliminary data.</text>
</comment>
<reference evidence="2 3" key="1">
    <citation type="submission" date="2021-06" db="EMBL/GenBank/DDBJ databases">
        <title>50 bacteria genomes isolated from Dapeng, Shenzhen, China.</title>
        <authorList>
            <person name="Zheng W."/>
            <person name="Yu S."/>
            <person name="Huang Y."/>
        </authorList>
    </citation>
    <scope>NUCLEOTIDE SEQUENCE [LARGE SCALE GENOMIC DNA]</scope>
    <source>
        <strain evidence="2 3">DP1N14-2</strain>
    </source>
</reference>